<evidence type="ECO:0000313" key="1">
    <source>
        <dbReference type="EMBL" id="TDO39456.1"/>
    </source>
</evidence>
<proteinExistence type="predicted"/>
<dbReference type="EMBL" id="SNWR01000001">
    <property type="protein sequence ID" value="TDO39456.1"/>
    <property type="molecule type" value="Genomic_DNA"/>
</dbReference>
<comment type="caution">
    <text evidence="1">The sequence shown here is derived from an EMBL/GenBank/DDBJ whole genome shotgun (WGS) entry which is preliminary data.</text>
</comment>
<dbReference type="Proteomes" id="UP000294901">
    <property type="component" value="Unassembled WGS sequence"/>
</dbReference>
<evidence type="ECO:0000313" key="2">
    <source>
        <dbReference type="Proteomes" id="UP000294901"/>
    </source>
</evidence>
<organism evidence="1 2">
    <name type="scientific">Paractinoplanes brasiliensis</name>
    <dbReference type="NCBI Taxonomy" id="52695"/>
    <lineage>
        <taxon>Bacteria</taxon>
        <taxon>Bacillati</taxon>
        <taxon>Actinomycetota</taxon>
        <taxon>Actinomycetes</taxon>
        <taxon>Micromonosporales</taxon>
        <taxon>Micromonosporaceae</taxon>
        <taxon>Paractinoplanes</taxon>
    </lineage>
</organism>
<name>A0A4R6JWA5_9ACTN</name>
<protein>
    <submittedName>
        <fullName evidence="1">Uncharacterized protein</fullName>
    </submittedName>
</protein>
<reference evidence="1 2" key="1">
    <citation type="submission" date="2019-03" db="EMBL/GenBank/DDBJ databases">
        <title>Sequencing the genomes of 1000 actinobacteria strains.</title>
        <authorList>
            <person name="Klenk H.-P."/>
        </authorList>
    </citation>
    <scope>NUCLEOTIDE SEQUENCE [LARGE SCALE GENOMIC DNA]</scope>
    <source>
        <strain evidence="1 2">DSM 43805</strain>
    </source>
</reference>
<gene>
    <name evidence="1" type="ORF">C8E87_3144</name>
</gene>
<keyword evidence="2" id="KW-1185">Reference proteome</keyword>
<accession>A0A4R6JWA5</accession>
<sequence>MPAIDQAPDVNRPLGATHAGEGVVTLKEIRSNQVVTWVAHILRKQRSLPTIE</sequence>
<dbReference type="AlphaFoldDB" id="A0A4R6JWA5"/>